<dbReference type="AlphaFoldDB" id="A0A1M5J1C2"/>
<name>A0A1M5J1C2_STRHI</name>
<evidence type="ECO:0000313" key="3">
    <source>
        <dbReference type="Proteomes" id="UP000184501"/>
    </source>
</evidence>
<proteinExistence type="predicted"/>
<dbReference type="InterPro" id="IPR047928">
    <property type="entry name" value="Perm_prefix_1"/>
</dbReference>
<keyword evidence="1" id="KW-0812">Transmembrane</keyword>
<protein>
    <submittedName>
        <fullName evidence="2">Uncharacterized protein</fullName>
    </submittedName>
</protein>
<keyword evidence="1" id="KW-1133">Transmembrane helix</keyword>
<accession>A0A1M5J1C2</accession>
<keyword evidence="3" id="KW-1185">Reference proteome</keyword>
<evidence type="ECO:0000256" key="1">
    <source>
        <dbReference type="SAM" id="Phobius"/>
    </source>
</evidence>
<dbReference type="NCBIfam" id="NF038403">
    <property type="entry name" value="perm_prefix_1"/>
    <property type="match status" value="1"/>
</dbReference>
<feature type="transmembrane region" description="Helical" evidence="1">
    <location>
        <begin position="155"/>
        <end position="179"/>
    </location>
</feature>
<dbReference type="RefSeq" id="WP_083960079.1">
    <property type="nucleotide sequence ID" value="NZ_FQVN01000008.1"/>
</dbReference>
<evidence type="ECO:0000313" key="2">
    <source>
        <dbReference type="EMBL" id="SHG34387.1"/>
    </source>
</evidence>
<keyword evidence="1" id="KW-0472">Membrane</keyword>
<feature type="transmembrane region" description="Helical" evidence="1">
    <location>
        <begin position="125"/>
        <end position="143"/>
    </location>
</feature>
<sequence length="218" mass="23447">MAGQSLIDDYVDALAARLRGPSVLLGDLLTEARDGLQDAAESYLDAGFDPEEAQRRAVADFGPVPRIAREYQAELAVAQGVRFIRSLLLLIPLVHGLWELNRLLWVDASQPDWYRTVAQATDLTSWVLAASAAAILLAFRWLARLIGDTRLVGRLAGAWSVGAVGVYGFSLLTVVVATAGVEPALLLVSPPVLLATVVTFAVMGRLVLLARRCFVLVA</sequence>
<dbReference type="STRING" id="2017.SAMN05444320_10894"/>
<organism evidence="2 3">
    <name type="scientific">Streptoalloteichus hindustanus</name>
    <dbReference type="NCBI Taxonomy" id="2017"/>
    <lineage>
        <taxon>Bacteria</taxon>
        <taxon>Bacillati</taxon>
        <taxon>Actinomycetota</taxon>
        <taxon>Actinomycetes</taxon>
        <taxon>Pseudonocardiales</taxon>
        <taxon>Pseudonocardiaceae</taxon>
        <taxon>Streptoalloteichus</taxon>
    </lineage>
</organism>
<reference evidence="2 3" key="1">
    <citation type="submission" date="2016-11" db="EMBL/GenBank/DDBJ databases">
        <authorList>
            <person name="Jaros S."/>
            <person name="Januszkiewicz K."/>
            <person name="Wedrychowicz H."/>
        </authorList>
    </citation>
    <scope>NUCLEOTIDE SEQUENCE [LARGE SCALE GENOMIC DNA]</scope>
    <source>
        <strain evidence="2 3">DSM 44523</strain>
    </source>
</reference>
<feature type="transmembrane region" description="Helical" evidence="1">
    <location>
        <begin position="87"/>
        <end position="105"/>
    </location>
</feature>
<dbReference type="OrthoDB" id="5187995at2"/>
<dbReference type="EMBL" id="FQVN01000008">
    <property type="protein sequence ID" value="SHG34387.1"/>
    <property type="molecule type" value="Genomic_DNA"/>
</dbReference>
<feature type="transmembrane region" description="Helical" evidence="1">
    <location>
        <begin position="185"/>
        <end position="208"/>
    </location>
</feature>
<dbReference type="Proteomes" id="UP000184501">
    <property type="component" value="Unassembled WGS sequence"/>
</dbReference>
<gene>
    <name evidence="2" type="ORF">SAMN05444320_10894</name>
</gene>